<name>A0ABR1QDT6_9PEZI</name>
<feature type="compositionally biased region" description="Basic and acidic residues" evidence="1">
    <location>
        <begin position="86"/>
        <end position="103"/>
    </location>
</feature>
<proteinExistence type="predicted"/>
<dbReference type="GeneID" id="92077050"/>
<dbReference type="RefSeq" id="XP_066700100.1">
    <property type="nucleotide sequence ID" value="XM_066843988.1"/>
</dbReference>
<accession>A0ABR1QDT6</accession>
<evidence type="ECO:0000313" key="3">
    <source>
        <dbReference type="Proteomes" id="UP001391051"/>
    </source>
</evidence>
<comment type="caution">
    <text evidence="2">The sequence shown here is derived from an EMBL/GenBank/DDBJ whole genome shotgun (WGS) entry which is preliminary data.</text>
</comment>
<protein>
    <submittedName>
        <fullName evidence="2">Uncharacterized protein</fullName>
    </submittedName>
</protein>
<gene>
    <name evidence="2" type="ORF">PG986_007766</name>
</gene>
<evidence type="ECO:0000313" key="2">
    <source>
        <dbReference type="EMBL" id="KAK7952038.1"/>
    </source>
</evidence>
<sequence>MFDCLRCCFGGRQKKEEDAEKGNRLDPVQLEEEYQQIRRGMEARLATASIPERIRIRDLLRSQDKQWFPPEKEEEDRVEMDEQDRSEERRREKGKEKEKLPVEEEKDGSSSSGSLQFRTLSPMPMGFMPSPPMTAVLQPVLTDLPDEAKFSSLSLHEDGEDSDEGSDYCGSDRATEAGDGPDNVSALGADGGAIEGAGFVIGPDEEEEE</sequence>
<dbReference type="EMBL" id="JAQQWE010000005">
    <property type="protein sequence ID" value="KAK7952038.1"/>
    <property type="molecule type" value="Genomic_DNA"/>
</dbReference>
<reference evidence="2 3" key="1">
    <citation type="submission" date="2023-01" db="EMBL/GenBank/DDBJ databases">
        <title>Analysis of 21 Apiospora genomes using comparative genomics revels a genus with tremendous synthesis potential of carbohydrate active enzymes and secondary metabolites.</title>
        <authorList>
            <person name="Sorensen T."/>
        </authorList>
    </citation>
    <scope>NUCLEOTIDE SEQUENCE [LARGE SCALE GENOMIC DNA]</scope>
    <source>
        <strain evidence="2 3">CBS 24483</strain>
    </source>
</reference>
<keyword evidence="3" id="KW-1185">Reference proteome</keyword>
<organism evidence="2 3">
    <name type="scientific">Apiospora aurea</name>
    <dbReference type="NCBI Taxonomy" id="335848"/>
    <lineage>
        <taxon>Eukaryota</taxon>
        <taxon>Fungi</taxon>
        <taxon>Dikarya</taxon>
        <taxon>Ascomycota</taxon>
        <taxon>Pezizomycotina</taxon>
        <taxon>Sordariomycetes</taxon>
        <taxon>Xylariomycetidae</taxon>
        <taxon>Amphisphaeriales</taxon>
        <taxon>Apiosporaceae</taxon>
        <taxon>Apiospora</taxon>
    </lineage>
</organism>
<feature type="compositionally biased region" description="Acidic residues" evidence="1">
    <location>
        <begin position="72"/>
        <end position="85"/>
    </location>
</feature>
<dbReference type="Proteomes" id="UP001391051">
    <property type="component" value="Unassembled WGS sequence"/>
</dbReference>
<evidence type="ECO:0000256" key="1">
    <source>
        <dbReference type="SAM" id="MobiDB-lite"/>
    </source>
</evidence>
<feature type="region of interest" description="Disordered" evidence="1">
    <location>
        <begin position="61"/>
        <end position="209"/>
    </location>
</feature>